<feature type="compositionally biased region" description="Polar residues" evidence="8">
    <location>
        <begin position="1"/>
        <end position="14"/>
    </location>
</feature>
<comment type="subcellular location">
    <subcellularLocation>
        <location evidence="1">Cell membrane</location>
        <topology evidence="1">Multi-pass membrane protein</topology>
    </subcellularLocation>
</comment>
<reference evidence="10" key="2">
    <citation type="submission" date="2020-09" db="EMBL/GenBank/DDBJ databases">
        <authorList>
            <person name="Sun Q."/>
            <person name="Ohkuma M."/>
        </authorList>
    </citation>
    <scope>NUCLEOTIDE SEQUENCE</scope>
    <source>
        <strain evidence="10">JCM 4988</strain>
    </source>
</reference>
<feature type="transmembrane region" description="Helical" evidence="9">
    <location>
        <begin position="70"/>
        <end position="88"/>
    </location>
</feature>
<sequence>MTDTAHPSVRQSAHPSVRPAPGERLSSLPVALAPAALMLLLGLWGIERGGTLWTDEAVTYDMARRSLPEIWRTLGTIDAVHGLYYLLMHAVFAVFEPGLVALRLPSVLAMCATAALVALIGRRLAGPRAGLLAGLLLPLLPVVQRYAQEGRSYALVCALVAWGTLLLLQRRWGAYAAVMLAACLMHEFAVLTLLAHGASLWRSPPRGWIAAALGTVAGLTPLALFSVTQSAQVDWIGSPGTPKIIAFVLTALLGCACARTPGGAAVRRIALPLLVLPAGLLMAVSFIHPLYVDRYVLPYVIGLALLLGAVLDRHWSPVLALASAAAALLSLLFFSPHLRTPESRKSDVRAVGEVLAESGRPGDGLLFIPFRRRVWTLVRPGETGHLTDLSMKSSPRASHTLYGTELSPERIRERMLAHDGRVVVVQDLVGQPLDAVAEEEIKREVLRGHFTLCEETAVNEARVGVYARNGDC</sequence>
<dbReference type="PANTHER" id="PTHR33908">
    <property type="entry name" value="MANNOSYLTRANSFERASE YKCB-RELATED"/>
    <property type="match status" value="1"/>
</dbReference>
<dbReference type="InterPro" id="IPR050297">
    <property type="entry name" value="LipidA_mod_glycosyltrf_83"/>
</dbReference>
<dbReference type="EMBL" id="BMWG01000001">
    <property type="protein sequence ID" value="GGZ13763.1"/>
    <property type="molecule type" value="Genomic_DNA"/>
</dbReference>
<evidence type="ECO:0008006" key="12">
    <source>
        <dbReference type="Google" id="ProtNLM"/>
    </source>
</evidence>
<dbReference type="GO" id="GO:0009103">
    <property type="term" value="P:lipopolysaccharide biosynthetic process"/>
    <property type="evidence" value="ECO:0007669"/>
    <property type="project" value="UniProtKB-ARBA"/>
</dbReference>
<proteinExistence type="predicted"/>
<evidence type="ECO:0000256" key="7">
    <source>
        <dbReference type="ARBA" id="ARBA00023136"/>
    </source>
</evidence>
<feature type="transmembrane region" description="Helical" evidence="9">
    <location>
        <begin position="318"/>
        <end position="338"/>
    </location>
</feature>
<evidence type="ECO:0000256" key="1">
    <source>
        <dbReference type="ARBA" id="ARBA00004651"/>
    </source>
</evidence>
<dbReference type="GO" id="GO:0010041">
    <property type="term" value="P:response to iron(III) ion"/>
    <property type="evidence" value="ECO:0007669"/>
    <property type="project" value="TreeGrafter"/>
</dbReference>
<evidence type="ECO:0000256" key="5">
    <source>
        <dbReference type="ARBA" id="ARBA00022692"/>
    </source>
</evidence>
<evidence type="ECO:0000256" key="4">
    <source>
        <dbReference type="ARBA" id="ARBA00022679"/>
    </source>
</evidence>
<feature type="transmembrane region" description="Helical" evidence="9">
    <location>
        <begin position="28"/>
        <end position="46"/>
    </location>
</feature>
<feature type="transmembrane region" description="Helical" evidence="9">
    <location>
        <begin position="207"/>
        <end position="228"/>
    </location>
</feature>
<keyword evidence="4" id="KW-0808">Transferase</keyword>
<dbReference type="GO" id="GO:0005886">
    <property type="term" value="C:plasma membrane"/>
    <property type="evidence" value="ECO:0007669"/>
    <property type="project" value="UniProtKB-SubCell"/>
</dbReference>
<reference evidence="10" key="1">
    <citation type="journal article" date="2014" name="Int. J. Syst. Evol. Microbiol.">
        <title>Complete genome sequence of Corynebacterium casei LMG S-19264T (=DSM 44701T), isolated from a smear-ripened cheese.</title>
        <authorList>
            <consortium name="US DOE Joint Genome Institute (JGI-PGF)"/>
            <person name="Walter F."/>
            <person name="Albersmeier A."/>
            <person name="Kalinowski J."/>
            <person name="Ruckert C."/>
        </authorList>
    </citation>
    <scope>NUCLEOTIDE SEQUENCE</scope>
    <source>
        <strain evidence="10">JCM 4988</strain>
    </source>
</reference>
<evidence type="ECO:0000313" key="11">
    <source>
        <dbReference type="Proteomes" id="UP000630936"/>
    </source>
</evidence>
<keyword evidence="2" id="KW-1003">Cell membrane</keyword>
<dbReference type="AlphaFoldDB" id="A0A918UJ97"/>
<evidence type="ECO:0000256" key="9">
    <source>
        <dbReference type="SAM" id="Phobius"/>
    </source>
</evidence>
<gene>
    <name evidence="10" type="ORF">GCM10010387_02260</name>
</gene>
<organism evidence="10 11">
    <name type="scientific">Streptomyces inusitatus</name>
    <dbReference type="NCBI Taxonomy" id="68221"/>
    <lineage>
        <taxon>Bacteria</taxon>
        <taxon>Bacillati</taxon>
        <taxon>Actinomycetota</taxon>
        <taxon>Actinomycetes</taxon>
        <taxon>Kitasatosporales</taxon>
        <taxon>Streptomycetaceae</taxon>
        <taxon>Streptomyces</taxon>
    </lineage>
</organism>
<comment type="caution">
    <text evidence="10">The sequence shown here is derived from an EMBL/GenBank/DDBJ whole genome shotgun (WGS) entry which is preliminary data.</text>
</comment>
<evidence type="ECO:0000256" key="6">
    <source>
        <dbReference type="ARBA" id="ARBA00022989"/>
    </source>
</evidence>
<keyword evidence="6 9" id="KW-1133">Transmembrane helix</keyword>
<evidence type="ECO:0000256" key="2">
    <source>
        <dbReference type="ARBA" id="ARBA00022475"/>
    </source>
</evidence>
<evidence type="ECO:0000256" key="8">
    <source>
        <dbReference type="SAM" id="MobiDB-lite"/>
    </source>
</evidence>
<feature type="transmembrane region" description="Helical" evidence="9">
    <location>
        <begin position="270"/>
        <end position="289"/>
    </location>
</feature>
<dbReference type="PANTHER" id="PTHR33908:SF3">
    <property type="entry name" value="UNDECAPRENYL PHOSPHATE-ALPHA-4-AMINO-4-DEOXY-L-ARABINOSE ARABINOSYL TRANSFERASE"/>
    <property type="match status" value="1"/>
</dbReference>
<dbReference type="Proteomes" id="UP000630936">
    <property type="component" value="Unassembled WGS sequence"/>
</dbReference>
<dbReference type="GO" id="GO:0016763">
    <property type="term" value="F:pentosyltransferase activity"/>
    <property type="evidence" value="ECO:0007669"/>
    <property type="project" value="TreeGrafter"/>
</dbReference>
<name>A0A918UJ97_9ACTN</name>
<accession>A0A918UJ97</accession>
<feature type="transmembrane region" description="Helical" evidence="9">
    <location>
        <begin position="150"/>
        <end position="168"/>
    </location>
</feature>
<keyword evidence="5 9" id="KW-0812">Transmembrane</keyword>
<feature type="region of interest" description="Disordered" evidence="8">
    <location>
        <begin position="1"/>
        <end position="23"/>
    </location>
</feature>
<keyword evidence="11" id="KW-1185">Reference proteome</keyword>
<feature type="transmembrane region" description="Helical" evidence="9">
    <location>
        <begin position="174"/>
        <end position="195"/>
    </location>
</feature>
<protein>
    <recommendedName>
        <fullName evidence="12">Glycosyltransferase RgtA/B/C/D-like domain-containing protein</fullName>
    </recommendedName>
</protein>
<evidence type="ECO:0000313" key="10">
    <source>
        <dbReference type="EMBL" id="GGZ13763.1"/>
    </source>
</evidence>
<evidence type="ECO:0000256" key="3">
    <source>
        <dbReference type="ARBA" id="ARBA00022676"/>
    </source>
</evidence>
<keyword evidence="7 9" id="KW-0472">Membrane</keyword>
<keyword evidence="3" id="KW-0328">Glycosyltransferase</keyword>
<dbReference type="RefSeq" id="WP_190120913.1">
    <property type="nucleotide sequence ID" value="NZ_BMWG01000001.1"/>
</dbReference>
<feature type="transmembrane region" description="Helical" evidence="9">
    <location>
        <begin position="240"/>
        <end position="258"/>
    </location>
</feature>
<feature type="transmembrane region" description="Helical" evidence="9">
    <location>
        <begin position="100"/>
        <end position="120"/>
    </location>
</feature>